<dbReference type="InterPro" id="IPR004613">
    <property type="entry name" value="RNase_J"/>
</dbReference>
<reference evidence="18 19" key="1">
    <citation type="submission" date="2015-11" db="EMBL/GenBank/DDBJ databases">
        <title>Genome Sequence of Bacillus simplex strain VanAntwerpen2.</title>
        <authorList>
            <person name="Couger M.B."/>
        </authorList>
    </citation>
    <scope>NUCLEOTIDE SEQUENCE [LARGE SCALE GENOMIC DNA]</scope>
    <source>
        <strain evidence="18 19">VanAntwerpen02</strain>
    </source>
</reference>
<evidence type="ECO:0000259" key="17">
    <source>
        <dbReference type="SMART" id="SM00849"/>
    </source>
</evidence>
<comment type="subunit">
    <text evidence="11">Unclear whether it forms homodimers or belongs to a larger complex. According to probably does not form homodimers, while shows homodimer formation. Both reports show RNase J1 and J2 interaction, probably as a heterotetramer shows it is a component of a possible RNA degradosome complex composed of rny, rnjA, rnjB, pnp, pfkA and eno, while finds no evidence of an RNA degradosome complex.</text>
</comment>
<dbReference type="PANTHER" id="PTHR43694">
    <property type="entry name" value="RIBONUCLEASE J"/>
    <property type="match status" value="1"/>
</dbReference>
<comment type="caution">
    <text evidence="18">The sequence shown here is derived from an EMBL/GenBank/DDBJ whole genome shotgun (WGS) entry which is preliminary data.</text>
</comment>
<evidence type="ECO:0000256" key="3">
    <source>
        <dbReference type="ARBA" id="ARBA00022552"/>
    </source>
</evidence>
<keyword evidence="7 12" id="KW-0378">Hydrolase</keyword>
<organism evidence="18 19">
    <name type="scientific">Peribacillus simplex</name>
    <dbReference type="NCBI Taxonomy" id="1478"/>
    <lineage>
        <taxon>Bacteria</taxon>
        <taxon>Bacillati</taxon>
        <taxon>Bacillota</taxon>
        <taxon>Bacilli</taxon>
        <taxon>Bacillales</taxon>
        <taxon>Bacillaceae</taxon>
        <taxon>Peribacillus</taxon>
    </lineage>
</organism>
<feature type="binding site" evidence="16">
    <location>
        <position position="79"/>
    </location>
    <ligand>
        <name>Zn(2+)</name>
        <dbReference type="ChEBI" id="CHEBI:29105"/>
        <label>2</label>
        <note>catalytic</note>
    </ligand>
</feature>
<dbReference type="GO" id="GO:0006397">
    <property type="term" value="P:mRNA processing"/>
    <property type="evidence" value="ECO:0007669"/>
    <property type="project" value="UniProtKB-ARBA"/>
</dbReference>
<dbReference type="Gene3D" id="3.60.15.10">
    <property type="entry name" value="Ribonuclease Z/Hydroxyacylglutathione hydrolase-like"/>
    <property type="match status" value="1"/>
</dbReference>
<dbReference type="EC" id="3.1.-.-" evidence="12 13"/>
<feature type="binding site" evidence="15">
    <location>
        <begin position="233"/>
        <end position="235"/>
    </location>
    <ligand>
        <name>substrate</name>
    </ligand>
</feature>
<evidence type="ECO:0000256" key="9">
    <source>
        <dbReference type="ARBA" id="ARBA00022839"/>
    </source>
</evidence>
<feature type="binding site" evidence="16">
    <location>
        <position position="391"/>
    </location>
    <ligand>
        <name>Zn(2+)</name>
        <dbReference type="ChEBI" id="CHEBI:29105"/>
        <label>1</label>
        <note>catalytic</note>
    </ligand>
</feature>
<dbReference type="EMBL" id="LNNH01000059">
    <property type="protein sequence ID" value="KWW10970.1"/>
    <property type="molecule type" value="Genomic_DNA"/>
</dbReference>
<evidence type="ECO:0000256" key="2">
    <source>
        <dbReference type="ARBA" id="ARBA00022490"/>
    </source>
</evidence>
<dbReference type="Pfam" id="PF17770">
    <property type="entry name" value="RNase_J_C"/>
    <property type="match status" value="1"/>
</dbReference>
<dbReference type="InterPro" id="IPR030854">
    <property type="entry name" value="RNase_J_bac"/>
</dbReference>
<evidence type="ECO:0000313" key="18">
    <source>
        <dbReference type="EMBL" id="KWW10970.1"/>
    </source>
</evidence>
<keyword evidence="3 12" id="KW-0698">rRNA processing</keyword>
<comment type="caution">
    <text evidence="12">Lacks conserved residue(s) required for the propagation of feature annotation.</text>
</comment>
<dbReference type="PIRSF" id="PIRSF004803">
    <property type="entry name" value="RnjA"/>
    <property type="match status" value="1"/>
</dbReference>
<dbReference type="InterPro" id="IPR011108">
    <property type="entry name" value="RMMBL"/>
</dbReference>
<dbReference type="Gene3D" id="3.40.50.10710">
    <property type="entry name" value="Metallo-hydrolase/oxidoreductase"/>
    <property type="match status" value="1"/>
</dbReference>
<keyword evidence="10 12" id="KW-0694">RNA-binding</keyword>
<feature type="binding site" evidence="16">
    <location>
        <position position="78"/>
    </location>
    <ligand>
        <name>Zn(2+)</name>
        <dbReference type="ChEBI" id="CHEBI:29105"/>
        <label>2</label>
        <note>catalytic</note>
    </ligand>
</feature>
<accession>A0A120GMJ4</accession>
<keyword evidence="8 16" id="KW-0862">Zinc</keyword>
<dbReference type="Gene3D" id="3.10.20.580">
    <property type="match status" value="1"/>
</dbReference>
<feature type="binding site" evidence="16">
    <location>
        <position position="74"/>
    </location>
    <ligand>
        <name>Zn(2+)</name>
        <dbReference type="ChEBI" id="CHEBI:29105"/>
        <label>1</label>
        <note>catalytic</note>
    </ligand>
</feature>
<evidence type="ECO:0000256" key="14">
    <source>
        <dbReference type="PIRSR" id="PIRSR004803-1"/>
    </source>
</evidence>
<feature type="binding site" evidence="16">
    <location>
        <position position="76"/>
    </location>
    <ligand>
        <name>Zn(2+)</name>
        <dbReference type="ChEBI" id="CHEBI:29105"/>
        <label>1</label>
        <note>catalytic</note>
    </ligand>
</feature>
<dbReference type="GO" id="GO:0004521">
    <property type="term" value="F:RNA endonuclease activity"/>
    <property type="evidence" value="ECO:0007669"/>
    <property type="project" value="UniProtKB-UniRule"/>
</dbReference>
<keyword evidence="6 12" id="KW-0255">Endonuclease</keyword>
<keyword evidence="19" id="KW-1185">Reference proteome</keyword>
<dbReference type="AlphaFoldDB" id="A0A120GMJ4"/>
<evidence type="ECO:0000256" key="10">
    <source>
        <dbReference type="ARBA" id="ARBA00022884"/>
    </source>
</evidence>
<dbReference type="PANTHER" id="PTHR43694:SF4">
    <property type="entry name" value="RIBONUCLEASE J 2"/>
    <property type="match status" value="1"/>
</dbReference>
<dbReference type="Proteomes" id="UP000064189">
    <property type="component" value="Unassembled WGS sequence"/>
</dbReference>
<evidence type="ECO:0000313" key="19">
    <source>
        <dbReference type="Proteomes" id="UP000064189"/>
    </source>
</evidence>
<dbReference type="SMART" id="SM00849">
    <property type="entry name" value="Lactamase_B"/>
    <property type="match status" value="1"/>
</dbReference>
<feature type="active site" description="Proton acceptor" evidence="14">
    <location>
        <position position="369"/>
    </location>
</feature>
<dbReference type="InterPro" id="IPR001279">
    <property type="entry name" value="Metallo-B-lactamas"/>
</dbReference>
<feature type="domain" description="Metallo-beta-lactamase" evidence="17">
    <location>
        <begin position="21"/>
        <end position="226"/>
    </location>
</feature>
<dbReference type="GO" id="GO:0005737">
    <property type="term" value="C:cytoplasm"/>
    <property type="evidence" value="ECO:0007669"/>
    <property type="project" value="UniProtKB-SubCell"/>
</dbReference>
<keyword evidence="9 12" id="KW-0269">Exonuclease</keyword>
<feature type="active site" description="Proton donor" evidence="14">
    <location>
        <position position="196"/>
    </location>
</feature>
<evidence type="ECO:0000256" key="5">
    <source>
        <dbReference type="ARBA" id="ARBA00022723"/>
    </source>
</evidence>
<dbReference type="Pfam" id="PF00753">
    <property type="entry name" value="Lactamase_B"/>
    <property type="match status" value="1"/>
</dbReference>
<evidence type="ECO:0000256" key="8">
    <source>
        <dbReference type="ARBA" id="ARBA00022833"/>
    </source>
</evidence>
<evidence type="ECO:0000256" key="11">
    <source>
        <dbReference type="ARBA" id="ARBA00065702"/>
    </source>
</evidence>
<dbReference type="GO" id="GO:0006364">
    <property type="term" value="P:rRNA processing"/>
    <property type="evidence" value="ECO:0007669"/>
    <property type="project" value="UniProtKB-UniRule"/>
</dbReference>
<comment type="subcellular location">
    <subcellularLocation>
        <location evidence="1 12 13">Cytoplasm</location>
    </subcellularLocation>
</comment>
<dbReference type="SUPFAM" id="SSF56281">
    <property type="entry name" value="Metallo-hydrolase/oxidoreductase"/>
    <property type="match status" value="1"/>
</dbReference>
<feature type="binding site" evidence="15">
    <location>
        <begin position="365"/>
        <end position="369"/>
    </location>
    <ligand>
        <name>substrate</name>
    </ligand>
</feature>
<comment type="similarity">
    <text evidence="12 13">Belongs to the metallo-beta-lactamase superfamily. RNA-metabolizing metallo-beta-lactamase-like family. Bacterial RNase J subfamily.</text>
</comment>
<name>A0A120GMJ4_9BACI</name>
<feature type="binding site" evidence="16">
    <location>
        <position position="51"/>
    </location>
    <ligand>
        <name>Ca(2+)</name>
        <dbReference type="ChEBI" id="CHEBI:29108"/>
    </ligand>
</feature>
<protein>
    <recommendedName>
        <fullName evidence="12 13">Ribonuclease J</fullName>
        <shortName evidence="12">RNase J</shortName>
        <ecNumber evidence="12 13">3.1.-.-</ecNumber>
    </recommendedName>
</protein>
<evidence type="ECO:0000256" key="12">
    <source>
        <dbReference type="HAMAP-Rule" id="MF_01491"/>
    </source>
</evidence>
<comment type="subunit">
    <text evidence="12">Homodimer, may be a subunit of the RNA degradosome.</text>
</comment>
<dbReference type="GO" id="GO:0004534">
    <property type="term" value="F:5'-3' RNA exonuclease activity"/>
    <property type="evidence" value="ECO:0007669"/>
    <property type="project" value="UniProtKB-UniRule"/>
</dbReference>
<dbReference type="InterPro" id="IPR042173">
    <property type="entry name" value="RNase_J_2"/>
</dbReference>
<comment type="cofactor">
    <cofactor evidence="13 16">
        <name>Zn(2+)</name>
        <dbReference type="ChEBI" id="CHEBI:29105"/>
    </cofactor>
    <text evidence="13 16">Binds 2 Zn(2+) ions per subunit. It is not clear if Zn(2+) or Mg(2+) is physiologically important.</text>
</comment>
<dbReference type="FunFam" id="3.10.20.580:FF:000001">
    <property type="entry name" value="Ribonuclease J"/>
    <property type="match status" value="1"/>
</dbReference>
<gene>
    <name evidence="12" type="primary">rnj</name>
    <name evidence="18" type="ORF">AS888_11195</name>
</gene>
<dbReference type="RefSeq" id="WP_061144665.1">
    <property type="nucleotide sequence ID" value="NZ_LNNH01000059.1"/>
</dbReference>
<dbReference type="NCBIfam" id="TIGR00649">
    <property type="entry name" value="MG423"/>
    <property type="match status" value="1"/>
</dbReference>
<keyword evidence="5 13" id="KW-0479">Metal-binding</keyword>
<dbReference type="InterPro" id="IPR041636">
    <property type="entry name" value="RNase_J_C"/>
</dbReference>
<keyword evidence="4 12" id="KW-0540">Nuclease</keyword>
<proteinExistence type="inferred from homology"/>
<evidence type="ECO:0000256" key="16">
    <source>
        <dbReference type="PIRSR" id="PIRSR004803-3"/>
    </source>
</evidence>
<dbReference type="GO" id="GO:0008270">
    <property type="term" value="F:zinc ion binding"/>
    <property type="evidence" value="ECO:0007669"/>
    <property type="project" value="InterPro"/>
</dbReference>
<dbReference type="Pfam" id="PF22505">
    <property type="entry name" value="RNase_J_b_CASP"/>
    <property type="match status" value="1"/>
</dbReference>
<dbReference type="InterPro" id="IPR036866">
    <property type="entry name" value="RibonucZ/Hydroxyglut_hydro"/>
</dbReference>
<keyword evidence="2 12" id="KW-0963">Cytoplasm</keyword>
<evidence type="ECO:0000256" key="1">
    <source>
        <dbReference type="ARBA" id="ARBA00004496"/>
    </source>
</evidence>
<evidence type="ECO:0000256" key="15">
    <source>
        <dbReference type="PIRSR" id="PIRSR004803-2"/>
    </source>
</evidence>
<evidence type="ECO:0000256" key="6">
    <source>
        <dbReference type="ARBA" id="ARBA00022759"/>
    </source>
</evidence>
<sequence>MGKDKHNGIKVISLGGQGELGKNMYVVEVNEDIYLLDAGLMLPEEEMLGIDAVIPDISYLIDNKERIQGIFITHGHEDHMGALAYVLKFLPVPVYGTKLTLALIKTKLKEDGFNGRATFTEIDSDSLLSFPQAAVSFFRTNHSIPDSVGVVIHTRDGAIVYTGDFKFDQAASDLYKPEIGKMASIGEEGVLCLLSDSTGAERPGYTPSEAIVAKDITEAFLAASGRIVVACFASNINRIQHVFNAAAASRRKVAVVGKSLQRVYETALNLGYLKAEEELIIPINEISQYDDREIVVLSTGHQGEPIAALQKMAKQTHKQVTIKKGDTVLISASPLQGGELILSKTVDLLYRVGAEVVSSNKYKVHVTGHGSQEELKMMINLMNPKFFIPVHGEYRQLYAHQKVGIAAGIKRENIVIAEKGDVIELKGNKIGLAGKVPSGNILIDGSGVGDVGNIVLRDRRLLSQDGILIVVVTLNRQDKSIAAGPEIISRGFVYVRESEKMIAEATEIVSEIVKKNGSRQPFDWSTLKQEMRDALNQFFYEKTKRRPMILPIIMEY</sequence>
<evidence type="ECO:0000256" key="7">
    <source>
        <dbReference type="ARBA" id="ARBA00022801"/>
    </source>
</evidence>
<feature type="binding site" evidence="16">
    <location>
        <position position="444"/>
    </location>
    <ligand>
        <name>Ca(2+)</name>
        <dbReference type="ChEBI" id="CHEBI:29108"/>
    </ligand>
</feature>
<dbReference type="InterPro" id="IPR055132">
    <property type="entry name" value="RNase_J_b_CASP"/>
</dbReference>
<feature type="binding site" evidence="16">
    <location>
        <position position="164"/>
    </location>
    <ligand>
        <name>Zn(2+)</name>
        <dbReference type="ChEBI" id="CHEBI:29105"/>
        <label>2</label>
        <note>catalytic</note>
    </ligand>
</feature>
<dbReference type="Pfam" id="PF07521">
    <property type="entry name" value="RMMBL"/>
    <property type="match status" value="1"/>
</dbReference>
<dbReference type="HAMAP" id="MF_01491">
    <property type="entry name" value="RNase_J_bact"/>
    <property type="match status" value="1"/>
</dbReference>
<dbReference type="CDD" id="cd07714">
    <property type="entry name" value="RNaseJ_MBL-fold"/>
    <property type="match status" value="1"/>
</dbReference>
<keyword evidence="16" id="KW-0106">Calcium</keyword>
<comment type="cofactor">
    <cofactor evidence="16">
        <name>Ca(2+)</name>
        <dbReference type="ChEBI" id="CHEBI:29108"/>
    </cofactor>
    <text evidence="16">Binds 1 Ca(2+) cation per subunit. Seen in 1 crystal structure, it is not clear if it is physiologically important.</text>
</comment>
<feature type="binding site" evidence="16">
    <location>
        <position position="49"/>
    </location>
    <ligand>
        <name>Ca(2+)</name>
        <dbReference type="ChEBI" id="CHEBI:29108"/>
    </ligand>
</feature>
<evidence type="ECO:0000256" key="4">
    <source>
        <dbReference type="ARBA" id="ARBA00022722"/>
    </source>
</evidence>
<evidence type="ECO:0000256" key="13">
    <source>
        <dbReference type="PIRNR" id="PIRNR004803"/>
    </source>
</evidence>
<dbReference type="GO" id="GO:0003723">
    <property type="term" value="F:RNA binding"/>
    <property type="evidence" value="ECO:0007669"/>
    <property type="project" value="UniProtKB-UniRule"/>
</dbReference>
<feature type="binding site" evidence="16">
    <location>
        <position position="142"/>
    </location>
    <ligand>
        <name>Zn(2+)</name>
        <dbReference type="ChEBI" id="CHEBI:29105"/>
        <label>1</label>
        <note>catalytic</note>
    </ligand>
</feature>
<comment type="function">
    <text evidence="12">An RNase that has 5'-3' exonuclease and possibly endonuclease activity. Involved in maturation of rRNA and in some organisms also mRNA maturation and/or decay.</text>
</comment>